<dbReference type="Proteomes" id="UP000026961">
    <property type="component" value="Chromosome 12"/>
</dbReference>
<proteinExistence type="predicted"/>
<organism evidence="2">
    <name type="scientific">Oryza glumipatula</name>
    <dbReference type="NCBI Taxonomy" id="40148"/>
    <lineage>
        <taxon>Eukaryota</taxon>
        <taxon>Viridiplantae</taxon>
        <taxon>Streptophyta</taxon>
        <taxon>Embryophyta</taxon>
        <taxon>Tracheophyta</taxon>
        <taxon>Spermatophyta</taxon>
        <taxon>Magnoliopsida</taxon>
        <taxon>Liliopsida</taxon>
        <taxon>Poales</taxon>
        <taxon>Poaceae</taxon>
        <taxon>BOP clade</taxon>
        <taxon>Oryzoideae</taxon>
        <taxon>Oryzeae</taxon>
        <taxon>Oryzinae</taxon>
        <taxon>Oryza</taxon>
    </lineage>
</organism>
<feature type="compositionally biased region" description="Low complexity" evidence="1">
    <location>
        <begin position="1"/>
        <end position="28"/>
    </location>
</feature>
<feature type="region of interest" description="Disordered" evidence="1">
    <location>
        <begin position="1"/>
        <end position="123"/>
    </location>
</feature>
<evidence type="ECO:0000256" key="1">
    <source>
        <dbReference type="SAM" id="MobiDB-lite"/>
    </source>
</evidence>
<reference evidence="2" key="1">
    <citation type="submission" date="2015-04" db="UniProtKB">
        <authorList>
            <consortium name="EnsemblPlants"/>
        </authorList>
    </citation>
    <scope>IDENTIFICATION</scope>
</reference>
<evidence type="ECO:0000313" key="2">
    <source>
        <dbReference type="EnsemblPlants" id="OGLUM12G14140.1"/>
    </source>
</evidence>
<dbReference type="EnsemblPlants" id="OGLUM12G14140.1">
    <property type="protein sequence ID" value="OGLUM12G14140.1"/>
    <property type="gene ID" value="OGLUM12G14140"/>
</dbReference>
<protein>
    <submittedName>
        <fullName evidence="2">Uncharacterized protein</fullName>
    </submittedName>
</protein>
<evidence type="ECO:0000313" key="3">
    <source>
        <dbReference type="Proteomes" id="UP000026961"/>
    </source>
</evidence>
<dbReference type="AlphaFoldDB" id="A0A0E0BSX3"/>
<reference evidence="2" key="2">
    <citation type="submission" date="2018-05" db="EMBL/GenBank/DDBJ databases">
        <title>OgluRS3 (Oryza glumaepatula Reference Sequence Version 3).</title>
        <authorList>
            <person name="Zhang J."/>
            <person name="Kudrna D."/>
            <person name="Lee S."/>
            <person name="Talag J."/>
            <person name="Welchert J."/>
            <person name="Wing R.A."/>
        </authorList>
    </citation>
    <scope>NUCLEOTIDE SEQUENCE [LARGE SCALE GENOMIC DNA]</scope>
</reference>
<dbReference type="HOGENOM" id="CLU_1296113_0_0_1"/>
<accession>A0A0E0BSX3</accession>
<dbReference type="Gramene" id="OGLUM12G14140.1">
    <property type="protein sequence ID" value="OGLUM12G14140.1"/>
    <property type="gene ID" value="OGLUM12G14140"/>
</dbReference>
<name>A0A0E0BSX3_9ORYZ</name>
<keyword evidence="3" id="KW-1185">Reference proteome</keyword>
<sequence length="213" mass="22347">MQRRVAAGGKQRQQRAAAGGEAVVAGGALPSARSGREGSPAMARGAATTWQQRRRRPDSGGGGPTAEAAAPPPLRQIWPGGEPGDGERGCDDLATAAAAARQRRWRPDSGGGGAASPPPDLAGRGLVDGPVVAAPGFYHSALPMYASPSMPSLCHLQQCPAASANVYLWMAVILHACWTGYREHDVEVTRDLMGGVKAKVKMKHKRWLMKMSH</sequence>